<keyword evidence="2" id="KW-1185">Reference proteome</keyword>
<organism evidence="1 2">
    <name type="scientific">Allacma fusca</name>
    <dbReference type="NCBI Taxonomy" id="39272"/>
    <lineage>
        <taxon>Eukaryota</taxon>
        <taxon>Metazoa</taxon>
        <taxon>Ecdysozoa</taxon>
        <taxon>Arthropoda</taxon>
        <taxon>Hexapoda</taxon>
        <taxon>Collembola</taxon>
        <taxon>Symphypleona</taxon>
        <taxon>Sminthuridae</taxon>
        <taxon>Allacma</taxon>
    </lineage>
</organism>
<dbReference type="EMBL" id="CAJVCH010553368">
    <property type="protein sequence ID" value="CAG7829899.1"/>
    <property type="molecule type" value="Genomic_DNA"/>
</dbReference>
<evidence type="ECO:0000313" key="1">
    <source>
        <dbReference type="EMBL" id="CAG7829899.1"/>
    </source>
</evidence>
<proteinExistence type="predicted"/>
<accession>A0A8J2LBL1</accession>
<dbReference type="AlphaFoldDB" id="A0A8J2LBL1"/>
<protein>
    <submittedName>
        <fullName evidence="1">Uncharacterized protein</fullName>
    </submittedName>
</protein>
<dbReference type="Proteomes" id="UP000708208">
    <property type="component" value="Unassembled WGS sequence"/>
</dbReference>
<name>A0A8J2LBL1_9HEXA</name>
<reference evidence="1" key="1">
    <citation type="submission" date="2021-06" db="EMBL/GenBank/DDBJ databases">
        <authorList>
            <person name="Hodson N. C."/>
            <person name="Mongue J. A."/>
            <person name="Jaron S. K."/>
        </authorList>
    </citation>
    <scope>NUCLEOTIDE SEQUENCE</scope>
</reference>
<comment type="caution">
    <text evidence="1">The sequence shown here is derived from an EMBL/GenBank/DDBJ whole genome shotgun (WGS) entry which is preliminary data.</text>
</comment>
<gene>
    <name evidence="1" type="ORF">AFUS01_LOCUS39738</name>
</gene>
<sequence length="69" mass="8113">MRLIVKVQLCTCFAIDWILVSIFYRHLQLFLREYHPGFLLADCALEFETGLKVGKHCSSGVEKLRRNWV</sequence>
<evidence type="ECO:0000313" key="2">
    <source>
        <dbReference type="Proteomes" id="UP000708208"/>
    </source>
</evidence>